<protein>
    <submittedName>
        <fullName evidence="1">Uncharacterized protein</fullName>
    </submittedName>
</protein>
<dbReference type="KEGG" id="cuv:CUREI_11150"/>
<dbReference type="OrthoDB" id="321327at2"/>
<accession>A0A077HN15</accession>
<dbReference type="STRING" id="401472.CUREI_11150"/>
<dbReference type="InterPro" id="IPR011051">
    <property type="entry name" value="RmlC_Cupin_sf"/>
</dbReference>
<evidence type="ECO:0000313" key="2">
    <source>
        <dbReference type="Proteomes" id="UP000028939"/>
    </source>
</evidence>
<name>A0A077HN15_9CORY</name>
<evidence type="ECO:0000313" key="1">
    <source>
        <dbReference type="EMBL" id="AIL97740.1"/>
    </source>
</evidence>
<sequence length="180" mass="18649">MSFIELSVGPWRGVAFLQGQADPGNAAADYTAIAWRHDGTARLGGVLEQAQVQVLVRADAVSAEDQLAQPEAFGLRSVTTASAGEAYVFAGRMFGRSGDLKMAEPCVAAQLTLAPETELAVVVDEGFGYAVVAADGDLAVNTTPIPARSVGLIDAGHRTLGLTNRADSAAHMLLLGGRRA</sequence>
<keyword evidence="2" id="KW-1185">Reference proteome</keyword>
<dbReference type="Proteomes" id="UP000028939">
    <property type="component" value="Chromosome"/>
</dbReference>
<dbReference type="EMBL" id="CP009215">
    <property type="protein sequence ID" value="AIL97740.1"/>
    <property type="molecule type" value="Genomic_DNA"/>
</dbReference>
<proteinExistence type="predicted"/>
<dbReference type="HOGENOM" id="CLU_1583736_0_0_11"/>
<dbReference type="InterPro" id="IPR014710">
    <property type="entry name" value="RmlC-like_jellyroll"/>
</dbReference>
<gene>
    <name evidence="1" type="ORF">CUREI_11150</name>
</gene>
<dbReference type="SUPFAM" id="SSF51182">
    <property type="entry name" value="RmlC-like cupins"/>
    <property type="match status" value="1"/>
</dbReference>
<reference evidence="1 2" key="1">
    <citation type="submission" date="2014-08" db="EMBL/GenBank/DDBJ databases">
        <title>Complete genome sequence of Corynebacterium ureicelerivorans DSM 45051, a lipophilic and urea-splitting isolate from a blood culture of a septicaemia patient.</title>
        <authorList>
            <person name="Tippelt A."/>
            <person name="Albersmeier A."/>
            <person name="Brinkrolf K."/>
            <person name="Ruckert C."/>
            <person name="Tauch A."/>
        </authorList>
    </citation>
    <scope>NUCLEOTIDE SEQUENCE [LARGE SCALE GENOMIC DNA]</scope>
    <source>
        <strain evidence="1 2">IMMIB RIV-2301</strain>
    </source>
</reference>
<organism evidence="1 2">
    <name type="scientific">Corynebacterium ureicelerivorans</name>
    <dbReference type="NCBI Taxonomy" id="401472"/>
    <lineage>
        <taxon>Bacteria</taxon>
        <taxon>Bacillati</taxon>
        <taxon>Actinomycetota</taxon>
        <taxon>Actinomycetes</taxon>
        <taxon>Mycobacteriales</taxon>
        <taxon>Corynebacteriaceae</taxon>
        <taxon>Corynebacterium</taxon>
    </lineage>
</organism>
<dbReference type="AlphaFoldDB" id="A0A077HN15"/>
<dbReference type="Gene3D" id="2.60.120.10">
    <property type="entry name" value="Jelly Rolls"/>
    <property type="match status" value="1"/>
</dbReference>
<dbReference type="RefSeq" id="WP_051952357.1">
    <property type="nucleotide sequence ID" value="NZ_CP009215.1"/>
</dbReference>